<sequence>MTLAAFQRQKTVLLRTRKRDGTWVGTPVNIAVEGELAYIRTYEKAWKSKRLRNFPDVQVCASTVRGVPTGPYVLARARLLAGSEAKAAARRLARKHPLLHGVGVPMAHKLMRTRTLHYELSSTCR</sequence>
<organism evidence="2 3">
    <name type="scientific">Fodinicola feengrottensis</name>
    <dbReference type="NCBI Taxonomy" id="435914"/>
    <lineage>
        <taxon>Bacteria</taxon>
        <taxon>Bacillati</taxon>
        <taxon>Actinomycetota</taxon>
        <taxon>Actinomycetes</taxon>
        <taxon>Mycobacteriales</taxon>
        <taxon>Fodinicola</taxon>
    </lineage>
</organism>
<evidence type="ECO:0000313" key="3">
    <source>
        <dbReference type="Proteomes" id="UP001500618"/>
    </source>
</evidence>
<dbReference type="Gene3D" id="2.30.110.10">
    <property type="entry name" value="Electron Transport, Fmn-binding Protein, Chain A"/>
    <property type="match status" value="1"/>
</dbReference>
<protein>
    <recommendedName>
        <fullName evidence="4">PPOX class F420-dependent oxidoreductase</fullName>
    </recommendedName>
</protein>
<comment type="caution">
    <text evidence="2">The sequence shown here is derived from an EMBL/GenBank/DDBJ whole genome shotgun (WGS) entry which is preliminary data.</text>
</comment>
<dbReference type="RefSeq" id="WP_163568677.1">
    <property type="nucleotide sequence ID" value="NZ_BAAANY010000026.1"/>
</dbReference>
<name>A0ABP4UCN5_9ACTN</name>
<dbReference type="EMBL" id="BAAANY010000026">
    <property type="protein sequence ID" value="GAA1702977.1"/>
    <property type="molecule type" value="Genomic_DNA"/>
</dbReference>
<gene>
    <name evidence="2" type="ORF">GCM10009765_60470</name>
</gene>
<dbReference type="Proteomes" id="UP001500618">
    <property type="component" value="Unassembled WGS sequence"/>
</dbReference>
<evidence type="ECO:0000313" key="2">
    <source>
        <dbReference type="EMBL" id="GAA1702977.1"/>
    </source>
</evidence>
<reference evidence="3" key="1">
    <citation type="journal article" date="2019" name="Int. J. Syst. Evol. Microbiol.">
        <title>The Global Catalogue of Microorganisms (GCM) 10K type strain sequencing project: providing services to taxonomists for standard genome sequencing and annotation.</title>
        <authorList>
            <consortium name="The Broad Institute Genomics Platform"/>
            <consortium name="The Broad Institute Genome Sequencing Center for Infectious Disease"/>
            <person name="Wu L."/>
            <person name="Ma J."/>
        </authorList>
    </citation>
    <scope>NUCLEOTIDE SEQUENCE [LARGE SCALE GENOMIC DNA]</scope>
    <source>
        <strain evidence="3">JCM 14718</strain>
    </source>
</reference>
<accession>A0ABP4UCN5</accession>
<dbReference type="InterPro" id="IPR052019">
    <property type="entry name" value="F420H2_bilvrd_red/Heme_oxyg"/>
</dbReference>
<dbReference type="SUPFAM" id="SSF50475">
    <property type="entry name" value="FMN-binding split barrel"/>
    <property type="match status" value="1"/>
</dbReference>
<proteinExistence type="predicted"/>
<dbReference type="InterPro" id="IPR019965">
    <property type="entry name" value="PPOX_F420-dep_Rv2061_put"/>
</dbReference>
<dbReference type="InterPro" id="IPR012349">
    <property type="entry name" value="Split_barrel_FMN-bd"/>
</dbReference>
<dbReference type="PANTHER" id="PTHR35176:SF11">
    <property type="entry name" value="PYRIDOXAMINE 5'-PHOSPHATE OXIDASE FAMILY PROTEIN"/>
    <property type="match status" value="1"/>
</dbReference>
<dbReference type="NCBIfam" id="TIGR03666">
    <property type="entry name" value="Rv2061_F420"/>
    <property type="match status" value="1"/>
</dbReference>
<evidence type="ECO:0008006" key="4">
    <source>
        <dbReference type="Google" id="ProtNLM"/>
    </source>
</evidence>
<keyword evidence="3" id="KW-1185">Reference proteome</keyword>
<evidence type="ECO:0000256" key="1">
    <source>
        <dbReference type="ARBA" id="ARBA00023002"/>
    </source>
</evidence>
<keyword evidence="1" id="KW-0560">Oxidoreductase</keyword>
<dbReference type="PANTHER" id="PTHR35176">
    <property type="entry name" value="HEME OXYGENASE HI_0854-RELATED"/>
    <property type="match status" value="1"/>
</dbReference>